<dbReference type="Proteomes" id="UP000236546">
    <property type="component" value="Unassembled WGS sequence"/>
</dbReference>
<accession>A0A2K0T504</accession>
<dbReference type="InterPro" id="IPR002110">
    <property type="entry name" value="Ankyrin_rpt"/>
</dbReference>
<dbReference type="EMBL" id="MTYH01000068">
    <property type="protein sequence ID" value="PNP40607.1"/>
    <property type="molecule type" value="Genomic_DNA"/>
</dbReference>
<dbReference type="PROSITE" id="PS50297">
    <property type="entry name" value="ANK_REP_REGION"/>
    <property type="match status" value="6"/>
</dbReference>
<evidence type="ECO:0000256" key="2">
    <source>
        <dbReference type="ARBA" id="ARBA00023043"/>
    </source>
</evidence>
<evidence type="ECO:0000256" key="3">
    <source>
        <dbReference type="PROSITE-ProRule" id="PRU00023"/>
    </source>
</evidence>
<dbReference type="Gene3D" id="1.25.40.20">
    <property type="entry name" value="Ankyrin repeat-containing domain"/>
    <property type="match status" value="5"/>
</dbReference>
<keyword evidence="2 3" id="KW-0040">ANK repeat</keyword>
<feature type="region of interest" description="Disordered" evidence="4">
    <location>
        <begin position="27"/>
        <end position="48"/>
    </location>
</feature>
<feature type="repeat" description="ANK" evidence="3">
    <location>
        <begin position="448"/>
        <end position="480"/>
    </location>
</feature>
<feature type="repeat" description="ANK" evidence="3">
    <location>
        <begin position="231"/>
        <end position="264"/>
    </location>
</feature>
<dbReference type="Pfam" id="PF12796">
    <property type="entry name" value="Ank_2"/>
    <property type="match status" value="2"/>
</dbReference>
<dbReference type="OrthoDB" id="4900533at2759"/>
<sequence>MDSLTDDPLANLSAADRLALLRAVMAEDSDFEDDEPAGTTDEGRGSEVPSHQAAIAMMDMARRFVQNEPIVNAAVRGDISRLEGLGRQPRVNVNVRDGLGETALFAAVCHDHLEAAALLLEAGADPNIECSVSWAALHAVSRSGNEAMAALLLKWKANTEVRDSKGWVPLHVSSLYGTNGVATILLDGKADPNARANDNRIPLHTAVDYGHVEVIRNLVRHGAQLDAKDNEGQTPLHIAAMERPFPPPVSLLLDLGANPQLADGNGNTPLHLAVIAGHDPTLAVAPLLRKGIDPNIAAADGWTPLLFAIQQMNKLDDRREAVLKALLEESLTDVNRISSLSHGDTTPLILAIETRCKRAVELLLAHNADVNLATERGGQLFRPIVQAAACHSPEEPEILRLLLDAGADPKEKTEDDITLAHITALKGSPNSLRLLLQRGADANAADMLGGTPLHIAARHSHPECVSVLLAHGADVDAMTSDKRTPPHDAARRADE</sequence>
<name>A0A2K0T504_9HYPO</name>
<feature type="repeat" description="ANK" evidence="3">
    <location>
        <begin position="265"/>
        <end position="299"/>
    </location>
</feature>
<feature type="compositionally biased region" description="Acidic residues" evidence="4">
    <location>
        <begin position="27"/>
        <end position="36"/>
    </location>
</feature>
<keyword evidence="1" id="KW-0677">Repeat</keyword>
<dbReference type="Pfam" id="PF00023">
    <property type="entry name" value="Ank"/>
    <property type="match status" value="3"/>
</dbReference>
<gene>
    <name evidence="5" type="ORF">TGAMA5MH_07604</name>
</gene>
<evidence type="ECO:0000256" key="4">
    <source>
        <dbReference type="SAM" id="MobiDB-lite"/>
    </source>
</evidence>
<feature type="repeat" description="ANK" evidence="3">
    <location>
        <begin position="99"/>
        <end position="131"/>
    </location>
</feature>
<proteinExistence type="predicted"/>
<evidence type="ECO:0000256" key="1">
    <source>
        <dbReference type="ARBA" id="ARBA00022737"/>
    </source>
</evidence>
<reference evidence="5 6" key="1">
    <citation type="submission" date="2017-02" db="EMBL/GenBank/DDBJ databases">
        <title>Genomes of Trichoderma spp. with biocontrol activity.</title>
        <authorList>
            <person name="Gardiner D."/>
            <person name="Kazan K."/>
            <person name="Vos C."/>
            <person name="Harvey P."/>
        </authorList>
    </citation>
    <scope>NUCLEOTIDE SEQUENCE [LARGE SCALE GENOMIC DNA]</scope>
    <source>
        <strain evidence="5 6">A5MH</strain>
    </source>
</reference>
<dbReference type="SUPFAM" id="SSF48403">
    <property type="entry name" value="Ankyrin repeat"/>
    <property type="match status" value="1"/>
</dbReference>
<dbReference type="PANTHER" id="PTHR24198">
    <property type="entry name" value="ANKYRIN REPEAT AND PROTEIN KINASE DOMAIN-CONTAINING PROTEIN"/>
    <property type="match status" value="1"/>
</dbReference>
<dbReference type="PROSITE" id="PS50088">
    <property type="entry name" value="ANK_REPEAT"/>
    <property type="match status" value="8"/>
</dbReference>
<evidence type="ECO:0000313" key="6">
    <source>
        <dbReference type="Proteomes" id="UP000236546"/>
    </source>
</evidence>
<dbReference type="SMART" id="SM00248">
    <property type="entry name" value="ANK"/>
    <property type="match status" value="11"/>
</dbReference>
<feature type="repeat" description="ANK" evidence="3">
    <location>
        <begin position="198"/>
        <end position="230"/>
    </location>
</feature>
<comment type="caution">
    <text evidence="5">The sequence shown here is derived from an EMBL/GenBank/DDBJ whole genome shotgun (WGS) entry which is preliminary data.</text>
</comment>
<feature type="repeat" description="ANK" evidence="3">
    <location>
        <begin position="165"/>
        <end position="197"/>
    </location>
</feature>
<dbReference type="PANTHER" id="PTHR24198:SF165">
    <property type="entry name" value="ANKYRIN REPEAT-CONTAINING PROTEIN-RELATED"/>
    <property type="match status" value="1"/>
</dbReference>
<feature type="repeat" description="ANK" evidence="3">
    <location>
        <begin position="343"/>
        <end position="375"/>
    </location>
</feature>
<evidence type="ECO:0000313" key="5">
    <source>
        <dbReference type="EMBL" id="PNP40607.1"/>
    </source>
</evidence>
<dbReference type="InterPro" id="IPR036770">
    <property type="entry name" value="Ankyrin_rpt-contain_sf"/>
</dbReference>
<organism evidence="5 6">
    <name type="scientific">Trichoderma gamsii</name>
    <dbReference type="NCBI Taxonomy" id="398673"/>
    <lineage>
        <taxon>Eukaryota</taxon>
        <taxon>Fungi</taxon>
        <taxon>Dikarya</taxon>
        <taxon>Ascomycota</taxon>
        <taxon>Pezizomycotina</taxon>
        <taxon>Sordariomycetes</taxon>
        <taxon>Hypocreomycetidae</taxon>
        <taxon>Hypocreales</taxon>
        <taxon>Hypocreaceae</taxon>
        <taxon>Trichoderma</taxon>
    </lineage>
</organism>
<feature type="repeat" description="ANK" evidence="3">
    <location>
        <begin position="415"/>
        <end position="447"/>
    </location>
</feature>
<dbReference type="PRINTS" id="PR01415">
    <property type="entry name" value="ANKYRIN"/>
</dbReference>
<protein>
    <submittedName>
        <fullName evidence="5">Uncharacterized protein</fullName>
    </submittedName>
</protein>
<dbReference type="AlphaFoldDB" id="A0A2K0T504"/>